<name>A0A166N3V1_9PEZI</name>
<reference evidence="1 2" key="1">
    <citation type="submission" date="2015-06" db="EMBL/GenBank/DDBJ databases">
        <title>Survival trade-offs in plant roots during colonization by closely related pathogenic and mutualistic fungi.</title>
        <authorList>
            <person name="Hacquard S."/>
            <person name="Kracher B."/>
            <person name="Hiruma K."/>
            <person name="Weinman A."/>
            <person name="Muench P."/>
            <person name="Garrido Oter R."/>
            <person name="Ver Loren van Themaat E."/>
            <person name="Dallerey J.-F."/>
            <person name="Damm U."/>
            <person name="Henrissat B."/>
            <person name="Lespinet O."/>
            <person name="Thon M."/>
            <person name="Kemen E."/>
            <person name="McHardy A.C."/>
            <person name="Schulze-Lefert P."/>
            <person name="O'Connell R.J."/>
        </authorList>
    </citation>
    <scope>NUCLEOTIDE SEQUENCE [LARGE SCALE GENOMIC DNA]</scope>
    <source>
        <strain evidence="1 2">0861</strain>
    </source>
</reference>
<proteinExistence type="predicted"/>
<keyword evidence="2" id="KW-1185">Reference proteome</keyword>
<dbReference type="AlphaFoldDB" id="A0A166N3V1"/>
<organism evidence="1 2">
    <name type="scientific">Colletotrichum tofieldiae</name>
    <dbReference type="NCBI Taxonomy" id="708197"/>
    <lineage>
        <taxon>Eukaryota</taxon>
        <taxon>Fungi</taxon>
        <taxon>Dikarya</taxon>
        <taxon>Ascomycota</taxon>
        <taxon>Pezizomycotina</taxon>
        <taxon>Sordariomycetes</taxon>
        <taxon>Hypocreomycetidae</taxon>
        <taxon>Glomerellales</taxon>
        <taxon>Glomerellaceae</taxon>
        <taxon>Colletotrichum</taxon>
        <taxon>Colletotrichum spaethianum species complex</taxon>
    </lineage>
</organism>
<accession>A0A166N3V1</accession>
<dbReference type="EMBL" id="LFIV01000229">
    <property type="protein sequence ID" value="KZL65280.1"/>
    <property type="molecule type" value="Genomic_DNA"/>
</dbReference>
<evidence type="ECO:0000313" key="1">
    <source>
        <dbReference type="EMBL" id="KZL65280.1"/>
    </source>
</evidence>
<comment type="caution">
    <text evidence="1">The sequence shown here is derived from an EMBL/GenBank/DDBJ whole genome shotgun (WGS) entry which is preliminary data.</text>
</comment>
<dbReference type="STRING" id="708197.A0A166N3V1"/>
<gene>
    <name evidence="1" type="ORF">CT0861_11570</name>
</gene>
<evidence type="ECO:0000313" key="2">
    <source>
        <dbReference type="Proteomes" id="UP000076552"/>
    </source>
</evidence>
<dbReference type="Proteomes" id="UP000076552">
    <property type="component" value="Unassembled WGS sequence"/>
</dbReference>
<sequence>MAAAARALLAMPHSLATSPAIRGGQWISDAKKQNRALPQTSRHQAPLATETVNLDYPDIVSQDQLESLLTECTSNSSNSIRVPHGIEVFHTLDGYSAKETNRYDPNHECDEISDKRKKDDRINQSLRITIQAFTARWLPLILNRTNSQTDEVEEVIRKTWRAARNDMLKVLNRVSYRSVLTLFLFSQTPIPPGISEDEEEDGISGLAGVWASTITGSISDPSCAEEYLQLENRIYWAAVIWDTSSSLVFNLRASLTSGLKGACLEPVWLLARAFLVGSFHPQTETWRTNGFQVTDETAMKILSGAAVGNIYIWKTITSLKEALREGVAEDSLLLTWRALLDAIDIYQTSIRPLLNTCEKKLHHLDQERRLCWFEVSLKYHLGILAMVDALEVAKRLDMLAQIRDLGQETESEIFNVLKFGVDSTYTIRCARERASEIGSDRTTQAPYQMVMTSVIAIHPLASIVVDAVALAQKTITSKHSQGKIKDEVYSYLDSMLVKALGQLTQHPQRVTLARKDL</sequence>
<protein>
    <submittedName>
        <fullName evidence="1">3-hydroxybutyryl-dehydrogenase</fullName>
    </submittedName>
</protein>